<dbReference type="InterPro" id="IPR004436">
    <property type="entry name" value="Isocitrate_DH_NADP_mono"/>
</dbReference>
<dbReference type="PANTHER" id="PTHR36999:SF1">
    <property type="entry name" value="ISOCITRATE DEHYDROGENASE (NADP(+))"/>
    <property type="match status" value="1"/>
</dbReference>
<feature type="binding site" evidence="12">
    <location>
        <position position="354"/>
    </location>
    <ligand>
        <name>Mg(2+)</name>
        <dbReference type="ChEBI" id="CHEBI:18420"/>
    </ligand>
</feature>
<evidence type="ECO:0000256" key="13">
    <source>
        <dbReference type="PIRSR" id="PIRSR009407-4"/>
    </source>
</evidence>
<feature type="binding site" evidence="11">
    <location>
        <position position="552"/>
    </location>
    <ligand>
        <name>D-threo-isocitrate</name>
        <dbReference type="ChEBI" id="CHEBI:15562"/>
    </ligand>
</feature>
<dbReference type="Proteomes" id="UP000244792">
    <property type="component" value="Chromosome"/>
</dbReference>
<comment type="catalytic activity">
    <reaction evidence="7 9">
        <text>D-threo-isocitrate + NADP(+) = 2-oxoglutarate + CO2 + NADPH</text>
        <dbReference type="Rhea" id="RHEA:19629"/>
        <dbReference type="ChEBI" id="CHEBI:15562"/>
        <dbReference type="ChEBI" id="CHEBI:16526"/>
        <dbReference type="ChEBI" id="CHEBI:16810"/>
        <dbReference type="ChEBI" id="CHEBI:57783"/>
        <dbReference type="ChEBI" id="CHEBI:58349"/>
        <dbReference type="EC" id="1.1.1.42"/>
    </reaction>
</comment>
<dbReference type="PANTHER" id="PTHR36999">
    <property type="entry name" value="ISOCITRATE DEHYDROGENASE [NADP]"/>
    <property type="match status" value="1"/>
</dbReference>
<dbReference type="GO" id="GO:0006097">
    <property type="term" value="P:glyoxylate cycle"/>
    <property type="evidence" value="ECO:0007669"/>
    <property type="project" value="UniProtKB-KW"/>
</dbReference>
<keyword evidence="3 12" id="KW-0479">Metal-binding</keyword>
<evidence type="ECO:0000256" key="9">
    <source>
        <dbReference type="PIRNR" id="PIRNR009407"/>
    </source>
</evidence>
<dbReference type="PIRSF" id="PIRSF009407">
    <property type="entry name" value="IDH_monmr"/>
    <property type="match status" value="1"/>
</dbReference>
<keyword evidence="15" id="KW-1185">Reference proteome</keyword>
<dbReference type="EMBL" id="CP020921">
    <property type="protein sequence ID" value="AWB10122.1"/>
    <property type="molecule type" value="Genomic_DNA"/>
</dbReference>
<feature type="binding site" evidence="13">
    <location>
        <position position="594"/>
    </location>
    <ligand>
        <name>NADP(+)</name>
        <dbReference type="ChEBI" id="CHEBI:58349"/>
    </ligand>
</feature>
<evidence type="ECO:0000313" key="14">
    <source>
        <dbReference type="EMBL" id="AWB10122.1"/>
    </source>
</evidence>
<dbReference type="GO" id="GO:0046872">
    <property type="term" value="F:metal ion binding"/>
    <property type="evidence" value="ECO:0007669"/>
    <property type="project" value="UniProtKB-KW"/>
</dbReference>
<proteinExistence type="inferred from homology"/>
<comment type="cofactor">
    <cofactor evidence="12">
        <name>Mg(2+)</name>
        <dbReference type="ChEBI" id="CHEBI:18420"/>
    </cofactor>
    <cofactor evidence="12">
        <name>Mn(2+)</name>
        <dbReference type="ChEBI" id="CHEBI:29035"/>
    </cofactor>
    <text evidence="12">Binds 1 Mg(2+) or Mn(2+) ion per subunit.</text>
</comment>
<dbReference type="OrthoDB" id="9807643at2"/>
<name>A0A2R4W034_THEAF</name>
<comment type="similarity">
    <text evidence="8 9">Belongs to the monomeric-type IDH family.</text>
</comment>
<evidence type="ECO:0000313" key="15">
    <source>
        <dbReference type="Proteomes" id="UP000244792"/>
    </source>
</evidence>
<feature type="binding site" evidence="11">
    <location>
        <begin position="133"/>
        <end position="140"/>
    </location>
    <ligand>
        <name>substrate</name>
    </ligand>
</feature>
<dbReference type="RefSeq" id="WP_108308948.1">
    <property type="nucleotide sequence ID" value="NZ_CP020921.1"/>
</dbReference>
<dbReference type="AlphaFoldDB" id="A0A2R4W034"/>
<evidence type="ECO:0000256" key="5">
    <source>
        <dbReference type="ARBA" id="ARBA00022857"/>
    </source>
</evidence>
<keyword evidence="4 12" id="KW-0460">Magnesium</keyword>
<evidence type="ECO:0000256" key="1">
    <source>
        <dbReference type="ARBA" id="ARBA00022435"/>
    </source>
</evidence>
<reference evidence="14 15" key="1">
    <citation type="submission" date="2017-04" db="EMBL/GenBank/DDBJ databases">
        <title>Genomic insights into metabolism of Thermodesulfobium acidiphilum.</title>
        <authorList>
            <person name="Toshchakov S.V."/>
            <person name="Frolov E.N."/>
            <person name="Kublanov I.V."/>
            <person name="Samarov N.I."/>
            <person name="Novikov A."/>
            <person name="Lebedinsky A.V."/>
            <person name="Bonch-Osmolovskaya E.A."/>
            <person name="Chernyh N.A."/>
        </authorList>
    </citation>
    <scope>NUCLEOTIDE SEQUENCE [LARGE SCALE GENOMIC DNA]</scope>
    <source>
        <strain evidence="14 15">3127-1</strain>
    </source>
</reference>
<feature type="binding site" evidence="11">
    <location>
        <position position="146"/>
    </location>
    <ligand>
        <name>D-threo-isocitrate</name>
        <dbReference type="ChEBI" id="CHEBI:15562"/>
    </ligand>
</feature>
<keyword evidence="6 9" id="KW-0560">Oxidoreductase</keyword>
<evidence type="ECO:0000256" key="4">
    <source>
        <dbReference type="ARBA" id="ARBA00022842"/>
    </source>
</evidence>
<gene>
    <name evidence="14" type="ORF">TDSAC_0759</name>
</gene>
<dbReference type="Pfam" id="PF03971">
    <property type="entry name" value="IDH"/>
    <property type="match status" value="1"/>
</dbReference>
<feature type="binding site" evidence="13">
    <location>
        <position position="654"/>
    </location>
    <ligand>
        <name>NADP(+)</name>
        <dbReference type="ChEBI" id="CHEBI:58349"/>
    </ligand>
</feature>
<dbReference type="GO" id="GO:0004450">
    <property type="term" value="F:isocitrate dehydrogenase (NADP+) activity"/>
    <property type="evidence" value="ECO:0007669"/>
    <property type="project" value="UniProtKB-EC"/>
</dbReference>
<evidence type="ECO:0000256" key="8">
    <source>
        <dbReference type="ARBA" id="ARBA00046318"/>
    </source>
</evidence>
<feature type="binding site" evidence="13">
    <location>
        <begin position="605"/>
        <end position="607"/>
    </location>
    <ligand>
        <name>NADP(+)</name>
        <dbReference type="ChEBI" id="CHEBI:58349"/>
    </ligand>
</feature>
<protein>
    <recommendedName>
        <fullName evidence="9">Isocitrate dehydrogenase [NADP]</fullName>
        <ecNumber evidence="9">1.1.1.42</ecNumber>
    </recommendedName>
    <alternativeName>
        <fullName evidence="9">Oxalosuccinate decarboxylase</fullName>
    </alternativeName>
</protein>
<sequence length="745" mass="84899">MNDKVKVTWTITDEAPYLATFSLLPIVKKFFDVSDIEIDIKDISLSSRILANFSDFLTEEQRVSDDLSILGELVNQPDTILIKLPNISASLPQLKIAIKELQSKGYNLPDYPDELKSDWDEQIRERYSRVLGSAVNPVLRQGNNIRAVPRSIKETAKKFPELMGLPLKEWSSSSKTHVSHMTDGDFYGHEKSITLSKNTKVRIEFIDKSGSVFVFRELNLLDKEIFDGSFISIKALSDFYEDQIKDAKREDILWSLHLKATMMKISDPVLFGHAIRTYFKEVFAKHQDTFNEIGVNPNNGLSDILSKLKKLSDDKRTEIEKDIEATYEKNPGLYMVDSNKGITNLHMPNLVLIDASIPTIIRDGGKAWGPDGMLHDVKIVIPDRSYATIYAEIVEDCKKNGAFDRTTMGTVIDIGLIAMKAEEYGSHDKTFIAPDDGVFRVVDTEDGQILMQHSVEKGDIWRGCQVKDVAIRNWVQIAVEETKKNNLPAIFWLDENRPHDKEEIKKVREYLKTYDLTGLDIKIMKPLDAMKATLKMIRKGQDVIAVTGNILRDYLSDLFPILEVGTSAKVFSIIPLLSGGRMFETGAGGSAPKHVEQFLEKNHLRWDSIAEFVAISQSLRFIFDKYNLRKAFVLGNACEGAISDILSNKKWPSRKVGEIDNRGEHYYFMKYWANHLSNQKEDIDIKEKFLKVKIELDKNEDKINEELLSVQGKKVEINGYYRPDKDIVERLMRPSSILNNIVDNI</sequence>
<evidence type="ECO:0000256" key="3">
    <source>
        <dbReference type="ARBA" id="ARBA00022723"/>
    </source>
</evidence>
<feature type="binding site" evidence="13">
    <location>
        <begin position="83"/>
        <end position="88"/>
    </location>
    <ligand>
        <name>NADP(+)</name>
        <dbReference type="ChEBI" id="CHEBI:58349"/>
    </ligand>
</feature>
<keyword evidence="2 9" id="KW-0816">Tricarboxylic acid cycle</keyword>
<dbReference type="NCBIfam" id="TIGR00178">
    <property type="entry name" value="monomer_idh"/>
    <property type="match status" value="1"/>
</dbReference>
<evidence type="ECO:0000256" key="11">
    <source>
        <dbReference type="PIRSR" id="PIRSR009407-2"/>
    </source>
</evidence>
<feature type="site" description="Critical for catalysis" evidence="10">
    <location>
        <position position="424"/>
    </location>
</feature>
<keyword evidence="1 9" id="KW-0329">Glyoxylate bypass</keyword>
<evidence type="ECO:0000256" key="2">
    <source>
        <dbReference type="ARBA" id="ARBA00022532"/>
    </source>
</evidence>
<dbReference type="EC" id="1.1.1.42" evidence="9"/>
<evidence type="ECO:0000256" key="6">
    <source>
        <dbReference type="ARBA" id="ARBA00023002"/>
    </source>
</evidence>
<dbReference type="SUPFAM" id="SSF53659">
    <property type="entry name" value="Isocitrate/Isopropylmalate dehydrogenase-like"/>
    <property type="match status" value="1"/>
</dbReference>
<feature type="binding site" evidence="13">
    <location>
        <position position="136"/>
    </location>
    <ligand>
        <name>NADP(+)</name>
        <dbReference type="ChEBI" id="CHEBI:58349"/>
    </ligand>
</feature>
<dbReference type="GO" id="GO:0006099">
    <property type="term" value="P:tricarboxylic acid cycle"/>
    <property type="evidence" value="ECO:0007669"/>
    <property type="project" value="UniProtKB-KW"/>
</dbReference>
<feature type="site" description="Critical for catalysis" evidence="10">
    <location>
        <position position="259"/>
    </location>
</feature>
<feature type="binding site" evidence="12">
    <location>
        <position position="557"/>
    </location>
    <ligand>
        <name>Mg(2+)</name>
        <dbReference type="ChEBI" id="CHEBI:18420"/>
    </ligand>
</feature>
<evidence type="ECO:0000256" key="7">
    <source>
        <dbReference type="ARBA" id="ARBA00023554"/>
    </source>
</evidence>
<feature type="binding site" evidence="12">
    <location>
        <position position="553"/>
    </location>
    <ligand>
        <name>Mg(2+)</name>
        <dbReference type="ChEBI" id="CHEBI:18420"/>
    </ligand>
</feature>
<accession>A0A2R4W034</accession>
<evidence type="ECO:0000256" key="10">
    <source>
        <dbReference type="PIRSR" id="PIRSR009407-1"/>
    </source>
</evidence>
<dbReference type="KEGG" id="taci:TDSAC_0759"/>
<evidence type="ECO:0000256" key="12">
    <source>
        <dbReference type="PIRSR" id="PIRSR009407-3"/>
    </source>
</evidence>
<organism evidence="14 15">
    <name type="scientific">Thermodesulfobium acidiphilum</name>
    <dbReference type="NCBI Taxonomy" id="1794699"/>
    <lineage>
        <taxon>Bacteria</taxon>
        <taxon>Pseudomonadati</taxon>
        <taxon>Thermodesulfobiota</taxon>
        <taxon>Thermodesulfobiia</taxon>
        <taxon>Thermodesulfobiales</taxon>
        <taxon>Thermodesulfobiaceae</taxon>
        <taxon>Thermodesulfobium</taxon>
    </lineage>
</organism>
<keyword evidence="5 9" id="KW-0521">NADP</keyword>
<feature type="binding site" evidence="13">
    <location>
        <begin position="589"/>
        <end position="590"/>
    </location>
    <ligand>
        <name>NADP(+)</name>
        <dbReference type="ChEBI" id="CHEBI:58349"/>
    </ligand>
</feature>